<dbReference type="Proteomes" id="UP001550603">
    <property type="component" value="Unassembled WGS sequence"/>
</dbReference>
<keyword evidence="3" id="KW-1185">Reference proteome</keyword>
<comment type="caution">
    <text evidence="2">The sequence shown here is derived from an EMBL/GenBank/DDBJ whole genome shotgun (WGS) entry which is preliminary data.</text>
</comment>
<gene>
    <name evidence="2" type="ORF">ABZ568_10995</name>
</gene>
<evidence type="ECO:0008006" key="4">
    <source>
        <dbReference type="Google" id="ProtNLM"/>
    </source>
</evidence>
<proteinExistence type="predicted"/>
<evidence type="ECO:0000313" key="2">
    <source>
        <dbReference type="EMBL" id="MEU2266932.1"/>
    </source>
</evidence>
<keyword evidence="1" id="KW-0732">Signal</keyword>
<protein>
    <recommendedName>
        <fullName evidence="4">Secreted protein</fullName>
    </recommendedName>
</protein>
<evidence type="ECO:0000256" key="1">
    <source>
        <dbReference type="SAM" id="SignalP"/>
    </source>
</evidence>
<dbReference type="RefSeq" id="WP_359787675.1">
    <property type="nucleotide sequence ID" value="NZ_JBEYBN010000011.1"/>
</dbReference>
<feature type="signal peptide" evidence="1">
    <location>
        <begin position="1"/>
        <end position="31"/>
    </location>
</feature>
<reference evidence="2 3" key="1">
    <citation type="submission" date="2024-06" db="EMBL/GenBank/DDBJ databases">
        <title>The Natural Products Discovery Center: Release of the First 8490 Sequenced Strains for Exploring Actinobacteria Biosynthetic Diversity.</title>
        <authorList>
            <person name="Kalkreuter E."/>
            <person name="Kautsar S.A."/>
            <person name="Yang D."/>
            <person name="Bader C.D."/>
            <person name="Teijaro C.N."/>
            <person name="Fluegel L."/>
            <person name="Davis C.M."/>
            <person name="Simpson J.R."/>
            <person name="Lauterbach L."/>
            <person name="Steele A.D."/>
            <person name="Gui C."/>
            <person name="Meng S."/>
            <person name="Li G."/>
            <person name="Viehrig K."/>
            <person name="Ye F."/>
            <person name="Su P."/>
            <person name="Kiefer A.F."/>
            <person name="Nichols A."/>
            <person name="Cepeda A.J."/>
            <person name="Yan W."/>
            <person name="Fan B."/>
            <person name="Jiang Y."/>
            <person name="Adhikari A."/>
            <person name="Zheng C.-J."/>
            <person name="Schuster L."/>
            <person name="Cowan T.M."/>
            <person name="Smanski M.J."/>
            <person name="Chevrette M.G."/>
            <person name="De Carvalho L.P.S."/>
            <person name="Shen B."/>
        </authorList>
    </citation>
    <scope>NUCLEOTIDE SEQUENCE [LARGE SCALE GENOMIC DNA]</scope>
    <source>
        <strain evidence="2 3">NPDC019583</strain>
    </source>
</reference>
<sequence>MKHLISKATATAATCMVVAAGLGAIATPAVAKASAPTCSKKTYPLETHGFRGTVTTCIDRAAGKTRVSGEIEPVEFNVGLRVRIGAYSKTFDFCDVRPEKFDTGYQTGIGAATSIVEGSDVRCT</sequence>
<dbReference type="EMBL" id="JBEYBN010000011">
    <property type="protein sequence ID" value="MEU2266932.1"/>
    <property type="molecule type" value="Genomic_DNA"/>
</dbReference>
<organism evidence="2 3">
    <name type="scientific">Streptomyces olindensis</name>
    <dbReference type="NCBI Taxonomy" id="358823"/>
    <lineage>
        <taxon>Bacteria</taxon>
        <taxon>Bacillati</taxon>
        <taxon>Actinomycetota</taxon>
        <taxon>Actinomycetes</taxon>
        <taxon>Kitasatosporales</taxon>
        <taxon>Streptomycetaceae</taxon>
        <taxon>Streptomyces</taxon>
    </lineage>
</organism>
<accession>A0ABV2XT24</accession>
<evidence type="ECO:0000313" key="3">
    <source>
        <dbReference type="Proteomes" id="UP001550603"/>
    </source>
</evidence>
<name>A0ABV2XT24_9ACTN</name>
<feature type="chain" id="PRO_5047065359" description="Secreted protein" evidence="1">
    <location>
        <begin position="32"/>
        <end position="124"/>
    </location>
</feature>